<name>A0A125QIS4_PSEFL</name>
<dbReference type="AlphaFoldDB" id="A0A125QIS4"/>
<sequence>MARQVAGDHHEVLVQRPIHHMAIQPHVIVETVEQEHRRHWRWRPPDLGHHLEPIHLQAPQAAHRRHLTCGQVEPVETLVNPRLG</sequence>
<protein>
    <submittedName>
        <fullName evidence="1">Uncharacterized protein</fullName>
    </submittedName>
</protein>
<comment type="caution">
    <text evidence="1">The sequence shown here is derived from an EMBL/GenBank/DDBJ whole genome shotgun (WGS) entry which is preliminary data.</text>
</comment>
<organism evidence="1 2">
    <name type="scientific">Pseudomonas fluorescens</name>
    <dbReference type="NCBI Taxonomy" id="294"/>
    <lineage>
        <taxon>Bacteria</taxon>
        <taxon>Pseudomonadati</taxon>
        <taxon>Pseudomonadota</taxon>
        <taxon>Gammaproteobacteria</taxon>
        <taxon>Pseudomonadales</taxon>
        <taxon>Pseudomonadaceae</taxon>
        <taxon>Pseudomonas</taxon>
    </lineage>
</organism>
<reference evidence="1 2" key="1">
    <citation type="submission" date="2015-05" db="EMBL/GenBank/DDBJ databases">
        <title>A genomic and transcriptomic approach to investigate the blue pigment phenotype in Pseudomonas fluorescens.</title>
        <authorList>
            <person name="Andreani N.A."/>
            <person name="Cardazzo B."/>
        </authorList>
    </citation>
    <scope>NUCLEOTIDE SEQUENCE [LARGE SCALE GENOMIC DNA]</scope>
    <source>
        <strain evidence="1 2">Ps_22</strain>
    </source>
</reference>
<gene>
    <name evidence="1" type="ORF">PFLmoz3_01479</name>
</gene>
<evidence type="ECO:0000313" key="1">
    <source>
        <dbReference type="EMBL" id="KWV88584.1"/>
    </source>
</evidence>
<dbReference type="EMBL" id="LCYA01000052">
    <property type="protein sequence ID" value="KWV88584.1"/>
    <property type="molecule type" value="Genomic_DNA"/>
</dbReference>
<dbReference type="Proteomes" id="UP000061348">
    <property type="component" value="Unassembled WGS sequence"/>
</dbReference>
<evidence type="ECO:0000313" key="2">
    <source>
        <dbReference type="Proteomes" id="UP000061348"/>
    </source>
</evidence>
<proteinExistence type="predicted"/>
<accession>A0A125QIS4</accession>